<dbReference type="GO" id="GO:0045039">
    <property type="term" value="P:protein insertion into mitochondrial inner membrane"/>
    <property type="evidence" value="ECO:0007669"/>
    <property type="project" value="UniProtKB-UniRule"/>
</dbReference>
<reference evidence="10 11" key="1">
    <citation type="journal article" date="2019" name="Commun. Biol.">
        <title>The bagworm genome reveals a unique fibroin gene that provides high tensile strength.</title>
        <authorList>
            <person name="Kono N."/>
            <person name="Nakamura H."/>
            <person name="Ohtoshi R."/>
            <person name="Tomita M."/>
            <person name="Numata K."/>
            <person name="Arakawa K."/>
        </authorList>
    </citation>
    <scope>NUCLEOTIDE SEQUENCE [LARGE SCALE GENOMIC DNA]</scope>
</reference>
<dbReference type="GO" id="GO:0030943">
    <property type="term" value="F:mitochondrion targeting sequence binding"/>
    <property type="evidence" value="ECO:0007669"/>
    <property type="project" value="TreeGrafter"/>
</dbReference>
<accession>A0A4C1TUF7</accession>
<comment type="caution">
    <text evidence="10">The sequence shown here is derived from an EMBL/GenBank/DDBJ whole genome shotgun (WGS) entry which is preliminary data.</text>
</comment>
<keyword evidence="5" id="KW-1133">Transmembrane helix</keyword>
<comment type="similarity">
    <text evidence="2 9">Belongs to the Tim17/Tim22/Tim23 family.</text>
</comment>
<keyword evidence="6 9" id="KW-0496">Mitochondrion</keyword>
<dbReference type="Proteomes" id="UP000299102">
    <property type="component" value="Unassembled WGS sequence"/>
</dbReference>
<protein>
    <recommendedName>
        <fullName evidence="9">Mitochondrial import inner membrane translocase subunit TIM22</fullName>
    </recommendedName>
</protein>
<name>A0A4C1TUF7_EUMVA</name>
<evidence type="ECO:0000313" key="10">
    <source>
        <dbReference type="EMBL" id="GBP17639.1"/>
    </source>
</evidence>
<keyword evidence="11" id="KW-1185">Reference proteome</keyword>
<comment type="subunit">
    <text evidence="9">Component of the TIM22 complex.</text>
</comment>
<evidence type="ECO:0000256" key="4">
    <source>
        <dbReference type="ARBA" id="ARBA00022792"/>
    </source>
</evidence>
<evidence type="ECO:0000256" key="9">
    <source>
        <dbReference type="RuleBase" id="RU367038"/>
    </source>
</evidence>
<dbReference type="PANTHER" id="PTHR14110">
    <property type="entry name" value="MITOCHONDRIAL IMPORT INNER MEMBRANE TRANSLOCASE SUBUNIT TIM22"/>
    <property type="match status" value="1"/>
</dbReference>
<dbReference type="GO" id="GO:0042721">
    <property type="term" value="C:TIM22 mitochondrial import inner membrane insertion complex"/>
    <property type="evidence" value="ECO:0007669"/>
    <property type="project" value="UniProtKB-UniRule"/>
</dbReference>
<evidence type="ECO:0000256" key="1">
    <source>
        <dbReference type="ARBA" id="ARBA00004448"/>
    </source>
</evidence>
<dbReference type="GO" id="GO:0008320">
    <property type="term" value="F:protein transmembrane transporter activity"/>
    <property type="evidence" value="ECO:0007669"/>
    <property type="project" value="UniProtKB-UniRule"/>
</dbReference>
<evidence type="ECO:0000256" key="7">
    <source>
        <dbReference type="ARBA" id="ARBA00023136"/>
    </source>
</evidence>
<sequence>MLYSQATSLATDRTTSIASPSAAGRHVMSPETVTGRFPFLLPGRERSAAAGWSKGAQVDDLTIGLTYSKSVMRVVDVIKAINCRCKSVRWIYQYVPWPTEKHKSSREVQIEIEIMTEFTKPPLDPDLNKFYEKSDYDSLAKYLVGNNYRYRENIIIPRILGPVIIKTNEEKMIEAAVESCPFKSLTSCIIGFGLGAAVGLFTSSLMPNVTDTTAPQTQSAREILREMKGAMLSYAKNFAILGAVFSGVECCIESARGKSDWKNGTYAGGVTGGLIGLRGGLKAGMFGAAGFAAFSTVIDYYMHQRGT</sequence>
<proteinExistence type="inferred from homology"/>
<evidence type="ECO:0000256" key="8">
    <source>
        <dbReference type="ARBA" id="ARBA00024713"/>
    </source>
</evidence>
<keyword evidence="9" id="KW-0653">Protein transport</keyword>
<dbReference type="AlphaFoldDB" id="A0A4C1TUF7"/>
<dbReference type="Pfam" id="PF02466">
    <property type="entry name" value="Tim17"/>
    <property type="match status" value="1"/>
</dbReference>
<evidence type="ECO:0000256" key="3">
    <source>
        <dbReference type="ARBA" id="ARBA00022692"/>
    </source>
</evidence>
<comment type="function">
    <text evidence="8 9">Essential core component of the TIM22 complex, a complex that mediates the import and insertion of multi-pass transmembrane proteins into the mitochondrial inner membrane. In the TIM22 complex, it constitutes the voltage-activated and signal-gated channel. Forms a twin-pore translocase that uses the membrane potential as external driving force in 2 voltage-dependent steps.</text>
</comment>
<dbReference type="STRING" id="151549.A0A4C1TUF7"/>
<dbReference type="PANTHER" id="PTHR14110:SF0">
    <property type="entry name" value="MITOCHONDRIAL IMPORT INNER MEMBRANE TRANSLOCASE SUBUNIT TIM22"/>
    <property type="match status" value="1"/>
</dbReference>
<evidence type="ECO:0000256" key="2">
    <source>
        <dbReference type="ARBA" id="ARBA00008444"/>
    </source>
</evidence>
<dbReference type="InterPro" id="IPR039175">
    <property type="entry name" value="TIM22"/>
</dbReference>
<dbReference type="OrthoDB" id="75343at2759"/>
<evidence type="ECO:0000313" key="11">
    <source>
        <dbReference type="Proteomes" id="UP000299102"/>
    </source>
</evidence>
<keyword evidence="3" id="KW-0812">Transmembrane</keyword>
<evidence type="ECO:0000256" key="5">
    <source>
        <dbReference type="ARBA" id="ARBA00022989"/>
    </source>
</evidence>
<keyword evidence="4 9" id="KW-0999">Mitochondrion inner membrane</keyword>
<comment type="subcellular location">
    <subcellularLocation>
        <location evidence="1 9">Mitochondrion inner membrane</location>
        <topology evidence="1 9">Multi-pass membrane protein</topology>
    </subcellularLocation>
</comment>
<organism evidence="10 11">
    <name type="scientific">Eumeta variegata</name>
    <name type="common">Bagworm moth</name>
    <name type="synonym">Eumeta japonica</name>
    <dbReference type="NCBI Taxonomy" id="151549"/>
    <lineage>
        <taxon>Eukaryota</taxon>
        <taxon>Metazoa</taxon>
        <taxon>Ecdysozoa</taxon>
        <taxon>Arthropoda</taxon>
        <taxon>Hexapoda</taxon>
        <taxon>Insecta</taxon>
        <taxon>Pterygota</taxon>
        <taxon>Neoptera</taxon>
        <taxon>Endopterygota</taxon>
        <taxon>Lepidoptera</taxon>
        <taxon>Glossata</taxon>
        <taxon>Ditrysia</taxon>
        <taxon>Tineoidea</taxon>
        <taxon>Psychidae</taxon>
        <taxon>Oiketicinae</taxon>
        <taxon>Eumeta</taxon>
    </lineage>
</organism>
<keyword evidence="9" id="KW-0813">Transport</keyword>
<dbReference type="EMBL" id="BGZK01000089">
    <property type="protein sequence ID" value="GBP17639.1"/>
    <property type="molecule type" value="Genomic_DNA"/>
</dbReference>
<gene>
    <name evidence="10" type="primary">Tim22</name>
    <name evidence="10" type="ORF">EVAR_8637_1</name>
</gene>
<evidence type="ECO:0000256" key="6">
    <source>
        <dbReference type="ARBA" id="ARBA00023128"/>
    </source>
</evidence>
<keyword evidence="7" id="KW-0472">Membrane</keyword>
<keyword evidence="9" id="KW-0811">Translocation</keyword>